<keyword evidence="6 12" id="KW-0067">ATP-binding</keyword>
<feature type="domain" description="FHA" evidence="10">
    <location>
        <begin position="9"/>
        <end position="58"/>
    </location>
</feature>
<evidence type="ECO:0000256" key="3">
    <source>
        <dbReference type="ARBA" id="ARBA00022553"/>
    </source>
</evidence>
<evidence type="ECO:0000256" key="4">
    <source>
        <dbReference type="ARBA" id="ARBA00022692"/>
    </source>
</evidence>
<dbReference type="RefSeq" id="WP_286001437.1">
    <property type="nucleotide sequence ID" value="NZ_CP127295.1"/>
</dbReference>
<protein>
    <submittedName>
        <fullName evidence="12">ATP-binding cassette domain-containing protein</fullName>
    </submittedName>
</protein>
<dbReference type="InterPro" id="IPR003439">
    <property type="entry name" value="ABC_transporter-like_ATP-bd"/>
</dbReference>
<dbReference type="SMART" id="SM00240">
    <property type="entry name" value="FHA"/>
    <property type="match status" value="1"/>
</dbReference>
<keyword evidence="8 9" id="KW-0472">Membrane</keyword>
<dbReference type="CDD" id="cd00060">
    <property type="entry name" value="FHA"/>
    <property type="match status" value="1"/>
</dbReference>
<evidence type="ECO:0000259" key="11">
    <source>
        <dbReference type="PROSITE" id="PS50893"/>
    </source>
</evidence>
<feature type="transmembrane region" description="Helical" evidence="9">
    <location>
        <begin position="533"/>
        <end position="555"/>
    </location>
</feature>
<dbReference type="Gene3D" id="2.60.200.20">
    <property type="match status" value="1"/>
</dbReference>
<dbReference type="SUPFAM" id="SSF52540">
    <property type="entry name" value="P-loop containing nucleoside triphosphate hydrolases"/>
    <property type="match status" value="1"/>
</dbReference>
<evidence type="ECO:0000256" key="9">
    <source>
        <dbReference type="SAM" id="Phobius"/>
    </source>
</evidence>
<name>A0A9Y2JV01_9PSEU</name>
<keyword evidence="5" id="KW-0547">Nucleotide-binding</keyword>
<dbReference type="GO" id="GO:0016887">
    <property type="term" value="F:ATP hydrolysis activity"/>
    <property type="evidence" value="ECO:0007669"/>
    <property type="project" value="InterPro"/>
</dbReference>
<dbReference type="Gene3D" id="3.40.50.300">
    <property type="entry name" value="P-loop containing nucleotide triphosphate hydrolases"/>
    <property type="match status" value="1"/>
</dbReference>
<evidence type="ECO:0000256" key="8">
    <source>
        <dbReference type="ARBA" id="ARBA00023136"/>
    </source>
</evidence>
<keyword evidence="3" id="KW-0597">Phosphoprotein</keyword>
<dbReference type="PROSITE" id="PS50893">
    <property type="entry name" value="ABC_TRANSPORTER_2"/>
    <property type="match status" value="1"/>
</dbReference>
<dbReference type="AlphaFoldDB" id="A0A9Y2JV01"/>
<dbReference type="GO" id="GO:0140359">
    <property type="term" value="F:ABC-type transporter activity"/>
    <property type="evidence" value="ECO:0007669"/>
    <property type="project" value="InterPro"/>
</dbReference>
<dbReference type="GO" id="GO:0005524">
    <property type="term" value="F:ATP binding"/>
    <property type="evidence" value="ECO:0007669"/>
    <property type="project" value="UniProtKB-KW"/>
</dbReference>
<keyword evidence="13" id="KW-1185">Reference proteome</keyword>
<feature type="transmembrane region" description="Helical" evidence="9">
    <location>
        <begin position="504"/>
        <end position="526"/>
    </location>
</feature>
<dbReference type="InterPro" id="IPR050352">
    <property type="entry name" value="ABCG_transporters"/>
</dbReference>
<evidence type="ECO:0000259" key="10">
    <source>
        <dbReference type="PROSITE" id="PS50006"/>
    </source>
</evidence>
<dbReference type="KEGG" id="amog:QRX60_15310"/>
<keyword evidence="4 9" id="KW-0812">Transmembrane</keyword>
<keyword evidence="7 9" id="KW-1133">Transmembrane helix</keyword>
<sequence>MWIGNRVRITIGRASDNDIVLGDLQVSRRHARLERVGGAWRLTDLGSRNPTLVNGVPVAGRSPIADGDRITVGATDLRVDGDNLVATGGERTRLVADDVGFAVGGRSLLSGISLDLRPGQLVAVVGPSGAGKSTLLKVLSGEVAPTSGRITYDGYDMHRQRSAVARRVGVVPQDDVVHTRLTARSALSYAAKLRLPDDTGAAARRRRVTETLAEVELTEHARKPIHRLSGGQRKRVSIALELLTAPSLLMLDEPTSGLDPALDKQIMGRLRELADAGRTVVVVTHNVTNLDGCDLVLLLAPGGVPVFSGRPAELRARFGTSDWADIFQRVVAGTAPPHQPAPVGPAPAPEAAAEPPPVHAGLGHQVGTLAARHLRLIFADPGYALFLLLVPVVLAVLALAVPGHEGLRRSAPEHPTEAAQMLVLVFVGAAFMGAAASAREVVAERAIFLRERAVGLRPGAYALAKAGVFALVAVVQSAVLVGVVTTVKPGPVDAVLLSRPVAELAVAVWLTALASCLLSLLGSALVRSLEQTTPVLVVTVMAQLVLCGGMIPVAGRPVLAQLSWLAPARWGYAAGASTVDLPRIGSPDRLWTHDWPWWLGSVAALLLSAVACTALLAVRTRRLRPER</sequence>
<dbReference type="SUPFAM" id="SSF49879">
    <property type="entry name" value="SMAD/FHA domain"/>
    <property type="match status" value="1"/>
</dbReference>
<dbReference type="PANTHER" id="PTHR48041">
    <property type="entry name" value="ABC TRANSPORTER G FAMILY MEMBER 28"/>
    <property type="match status" value="1"/>
</dbReference>
<evidence type="ECO:0000313" key="13">
    <source>
        <dbReference type="Proteomes" id="UP001239397"/>
    </source>
</evidence>
<feature type="domain" description="ABC transporter" evidence="11">
    <location>
        <begin position="94"/>
        <end position="327"/>
    </location>
</feature>
<dbReference type="InterPro" id="IPR017871">
    <property type="entry name" value="ABC_transporter-like_CS"/>
</dbReference>
<proteinExistence type="predicted"/>
<accession>A0A9Y2JV01</accession>
<dbReference type="PROSITE" id="PS50006">
    <property type="entry name" value="FHA_DOMAIN"/>
    <property type="match status" value="1"/>
</dbReference>
<comment type="subcellular location">
    <subcellularLocation>
        <location evidence="1">Membrane</location>
        <topology evidence="1">Multi-pass membrane protein</topology>
    </subcellularLocation>
</comment>
<dbReference type="Pfam" id="PF01061">
    <property type="entry name" value="ABC2_membrane"/>
    <property type="match status" value="1"/>
</dbReference>
<evidence type="ECO:0000256" key="2">
    <source>
        <dbReference type="ARBA" id="ARBA00022448"/>
    </source>
</evidence>
<dbReference type="Pfam" id="PF00498">
    <property type="entry name" value="FHA"/>
    <property type="match status" value="1"/>
</dbReference>
<dbReference type="SMART" id="SM00382">
    <property type="entry name" value="AAA"/>
    <property type="match status" value="1"/>
</dbReference>
<organism evidence="12 13">
    <name type="scientific">Amycolatopsis mongoliensis</name>
    <dbReference type="NCBI Taxonomy" id="715475"/>
    <lineage>
        <taxon>Bacteria</taxon>
        <taxon>Bacillati</taxon>
        <taxon>Actinomycetota</taxon>
        <taxon>Actinomycetes</taxon>
        <taxon>Pseudonocardiales</taxon>
        <taxon>Pseudonocardiaceae</taxon>
        <taxon>Amycolatopsis</taxon>
    </lineage>
</organism>
<dbReference type="PROSITE" id="PS00211">
    <property type="entry name" value="ABC_TRANSPORTER_1"/>
    <property type="match status" value="1"/>
</dbReference>
<dbReference type="InterPro" id="IPR000253">
    <property type="entry name" value="FHA_dom"/>
</dbReference>
<dbReference type="PANTHER" id="PTHR48041:SF139">
    <property type="entry name" value="PROTEIN SCARLET"/>
    <property type="match status" value="1"/>
</dbReference>
<gene>
    <name evidence="12" type="ORF">QRX60_15310</name>
</gene>
<dbReference type="InterPro" id="IPR003593">
    <property type="entry name" value="AAA+_ATPase"/>
</dbReference>
<feature type="transmembrane region" description="Helical" evidence="9">
    <location>
        <begin position="463"/>
        <end position="484"/>
    </location>
</feature>
<evidence type="ECO:0000256" key="6">
    <source>
        <dbReference type="ARBA" id="ARBA00022840"/>
    </source>
</evidence>
<dbReference type="GO" id="GO:0016020">
    <property type="term" value="C:membrane"/>
    <property type="evidence" value="ECO:0007669"/>
    <property type="project" value="UniProtKB-SubCell"/>
</dbReference>
<dbReference type="InterPro" id="IPR008984">
    <property type="entry name" value="SMAD_FHA_dom_sf"/>
</dbReference>
<dbReference type="InterPro" id="IPR013525">
    <property type="entry name" value="ABC2_TM"/>
</dbReference>
<dbReference type="Pfam" id="PF00005">
    <property type="entry name" value="ABC_tran"/>
    <property type="match status" value="1"/>
</dbReference>
<feature type="transmembrane region" description="Helical" evidence="9">
    <location>
        <begin position="595"/>
        <end position="618"/>
    </location>
</feature>
<reference evidence="12 13" key="1">
    <citation type="submission" date="2023-06" db="EMBL/GenBank/DDBJ databases">
        <authorList>
            <person name="Oyuntsetseg B."/>
            <person name="Kim S.B."/>
        </authorList>
    </citation>
    <scope>NUCLEOTIDE SEQUENCE [LARGE SCALE GENOMIC DNA]</scope>
    <source>
        <strain evidence="12 13">4-36</strain>
    </source>
</reference>
<dbReference type="EMBL" id="CP127295">
    <property type="protein sequence ID" value="WIY05135.1"/>
    <property type="molecule type" value="Genomic_DNA"/>
</dbReference>
<feature type="transmembrane region" description="Helical" evidence="9">
    <location>
        <begin position="382"/>
        <end position="401"/>
    </location>
</feature>
<dbReference type="Proteomes" id="UP001239397">
    <property type="component" value="Chromosome"/>
</dbReference>
<feature type="transmembrane region" description="Helical" evidence="9">
    <location>
        <begin position="421"/>
        <end position="442"/>
    </location>
</feature>
<evidence type="ECO:0000256" key="1">
    <source>
        <dbReference type="ARBA" id="ARBA00004141"/>
    </source>
</evidence>
<keyword evidence="2" id="KW-0813">Transport</keyword>
<evidence type="ECO:0000313" key="12">
    <source>
        <dbReference type="EMBL" id="WIY05135.1"/>
    </source>
</evidence>
<evidence type="ECO:0000256" key="7">
    <source>
        <dbReference type="ARBA" id="ARBA00022989"/>
    </source>
</evidence>
<dbReference type="InterPro" id="IPR027417">
    <property type="entry name" value="P-loop_NTPase"/>
</dbReference>
<evidence type="ECO:0000256" key="5">
    <source>
        <dbReference type="ARBA" id="ARBA00022741"/>
    </source>
</evidence>